<reference evidence="10" key="3">
    <citation type="submission" date="2025-08" db="UniProtKB">
        <authorList>
            <consortium name="RefSeq"/>
        </authorList>
    </citation>
    <scope>IDENTIFICATION</scope>
    <source>
        <strain evidence="10">CBS 342.82</strain>
    </source>
</reference>
<accession>A0A6J3M468</accession>
<evidence type="ECO:0000256" key="2">
    <source>
        <dbReference type="ARBA" id="ARBA00022833"/>
    </source>
</evidence>
<evidence type="ECO:0000259" key="8">
    <source>
        <dbReference type="Pfam" id="PF04082"/>
    </source>
</evidence>
<dbReference type="PANTHER" id="PTHR31779:SF4">
    <property type="entry name" value="2-NITROPROPANE DIOXYGENASE FAMILY, PUTATIVE (AFU_ORTHOLOGUE AFUA_2G17430)-RELATED"/>
    <property type="match status" value="1"/>
</dbReference>
<dbReference type="GO" id="GO:0006351">
    <property type="term" value="P:DNA-templated transcription"/>
    <property type="evidence" value="ECO:0007669"/>
    <property type="project" value="InterPro"/>
</dbReference>
<reference evidence="10" key="1">
    <citation type="submission" date="2020-01" db="EMBL/GenBank/DDBJ databases">
        <authorList>
            <consortium name="DOE Joint Genome Institute"/>
            <person name="Haridas S."/>
            <person name="Albert R."/>
            <person name="Binder M."/>
            <person name="Bloem J."/>
            <person name="Labutti K."/>
            <person name="Salamov A."/>
            <person name="Andreopoulos B."/>
            <person name="Baker S.E."/>
            <person name="Barry K."/>
            <person name="Bills G."/>
            <person name="Bluhm B.H."/>
            <person name="Cannon C."/>
            <person name="Castanera R."/>
            <person name="Culley D.E."/>
            <person name="Daum C."/>
            <person name="Ezra D."/>
            <person name="Gonzalez J.B."/>
            <person name="Henrissat B."/>
            <person name="Kuo A."/>
            <person name="Liang C."/>
            <person name="Lipzen A."/>
            <person name="Lutzoni F."/>
            <person name="Magnuson J."/>
            <person name="Mondo S."/>
            <person name="Nolan M."/>
            <person name="Ohm R."/>
            <person name="Pangilinan J."/>
            <person name="Park H.-J."/>
            <person name="Ramirez L."/>
            <person name="Alfaro M."/>
            <person name="Sun H."/>
            <person name="Tritt A."/>
            <person name="Yoshinaga Y."/>
            <person name="Zwiers L.-H."/>
            <person name="Turgeon B.G."/>
            <person name="Goodwin S.B."/>
            <person name="Spatafora J.W."/>
            <person name="Crous P.W."/>
            <person name="Grigoriev I.V."/>
        </authorList>
    </citation>
    <scope>NUCLEOTIDE SEQUENCE</scope>
    <source>
        <strain evidence="10">CBS 342.82</strain>
    </source>
</reference>
<feature type="region of interest" description="Disordered" evidence="7">
    <location>
        <begin position="452"/>
        <end position="471"/>
    </location>
</feature>
<keyword evidence="5" id="KW-0804">Transcription</keyword>
<dbReference type="AlphaFoldDB" id="A0A6J3M468"/>
<evidence type="ECO:0000313" key="9">
    <source>
        <dbReference type="Proteomes" id="UP000504637"/>
    </source>
</evidence>
<protein>
    <recommendedName>
        <fullName evidence="8">Xylanolytic transcriptional activator regulatory domain-containing protein</fullName>
    </recommendedName>
</protein>
<dbReference type="GO" id="GO:0003677">
    <property type="term" value="F:DNA binding"/>
    <property type="evidence" value="ECO:0007669"/>
    <property type="project" value="UniProtKB-KW"/>
</dbReference>
<keyword evidence="3" id="KW-0805">Transcription regulation</keyword>
<dbReference type="GO" id="GO:0009410">
    <property type="term" value="P:response to xenobiotic stimulus"/>
    <property type="evidence" value="ECO:0007669"/>
    <property type="project" value="TreeGrafter"/>
</dbReference>
<gene>
    <name evidence="10" type="ORF">K489DRAFT_409931</name>
</gene>
<dbReference type="OrthoDB" id="4064873at2759"/>
<dbReference type="Pfam" id="PF04082">
    <property type="entry name" value="Fungal_trans"/>
    <property type="match status" value="1"/>
</dbReference>
<proteinExistence type="predicted"/>
<evidence type="ECO:0000313" key="10">
    <source>
        <dbReference type="RefSeq" id="XP_033459851.1"/>
    </source>
</evidence>
<name>A0A6J3M468_9PEZI</name>
<dbReference type="GO" id="GO:0003700">
    <property type="term" value="F:DNA-binding transcription factor activity"/>
    <property type="evidence" value="ECO:0007669"/>
    <property type="project" value="TreeGrafter"/>
</dbReference>
<evidence type="ECO:0000256" key="1">
    <source>
        <dbReference type="ARBA" id="ARBA00022723"/>
    </source>
</evidence>
<keyword evidence="4" id="KW-0238">DNA-binding</keyword>
<dbReference type="RefSeq" id="XP_033459851.1">
    <property type="nucleotide sequence ID" value="XM_033607644.1"/>
</dbReference>
<evidence type="ECO:0000256" key="7">
    <source>
        <dbReference type="SAM" id="MobiDB-lite"/>
    </source>
</evidence>
<evidence type="ECO:0000256" key="3">
    <source>
        <dbReference type="ARBA" id="ARBA00023015"/>
    </source>
</evidence>
<reference evidence="10" key="2">
    <citation type="submission" date="2020-04" db="EMBL/GenBank/DDBJ databases">
        <authorList>
            <consortium name="NCBI Genome Project"/>
        </authorList>
    </citation>
    <scope>NUCLEOTIDE SEQUENCE</scope>
    <source>
        <strain evidence="10">CBS 342.82</strain>
    </source>
</reference>
<dbReference type="Proteomes" id="UP000504637">
    <property type="component" value="Unplaced"/>
</dbReference>
<keyword evidence="1" id="KW-0479">Metal-binding</keyword>
<keyword evidence="9" id="KW-1185">Reference proteome</keyword>
<dbReference type="GeneID" id="54365443"/>
<dbReference type="InterPro" id="IPR007219">
    <property type="entry name" value="XnlR_reg_dom"/>
</dbReference>
<evidence type="ECO:0000256" key="4">
    <source>
        <dbReference type="ARBA" id="ARBA00023125"/>
    </source>
</evidence>
<feature type="domain" description="Xylanolytic transcriptional activator regulatory" evidence="8">
    <location>
        <begin position="46"/>
        <end position="209"/>
    </location>
</feature>
<dbReference type="InterPro" id="IPR052478">
    <property type="entry name" value="Metabolite_Synth_Reg"/>
</dbReference>
<dbReference type="PANTHER" id="PTHR31779">
    <property type="entry name" value="2-NITROPROPANE DIOXYGENASE FAMILY, PUTATIVE (AFU_ORTHOLOGUE AFUA_2G17430)-RELATED"/>
    <property type="match status" value="1"/>
</dbReference>
<evidence type="ECO:0000256" key="6">
    <source>
        <dbReference type="ARBA" id="ARBA00023242"/>
    </source>
</evidence>
<sequence length="471" mass="52815">MDLEADSVPRLHSFAWHLGIRPEPVEPDINLLQHLTWPEMQKLAAVYFKVIKPELGLPEEADFMEQVALRFKDPSGYHDVDAVALGIAALGSFFSSEPHPREDQFVYSAKRQLVLKSVHHSPNPSHVAGWTLRTFYLRLTGRPHGAWMASCISMHLVEASGLHKEMQTIAVVYPAVPTGDHKLAKTRRRLFWIARALNIILSFEVGRTQVYFDVVTTKKFASENGGHAHQLVELAEMLPNDFVDRDREPDPPAALGNALSKIEAMPTESHFISMLKADLAFAIYRRLWLMSLTDAKDRSDTVMAIGRSAFLAARHLLDKRLPWWNVVCTPFHFLCVIIAIGTPKALATIQEVMALMHDIVQVYDTHLVREAYSQASALVSMARKRKQKELDALMTVPEHVPLVDHPSASASTTMTPGVPVDWLNATDLPFEWDMFLNPELVVSNQQGQSIIGPNGLPQMVSMPNPMPNLPR</sequence>
<dbReference type="CDD" id="cd12148">
    <property type="entry name" value="fungal_TF_MHR"/>
    <property type="match status" value="1"/>
</dbReference>
<keyword evidence="2" id="KW-0862">Zinc</keyword>
<dbReference type="GO" id="GO:0008270">
    <property type="term" value="F:zinc ion binding"/>
    <property type="evidence" value="ECO:0007669"/>
    <property type="project" value="InterPro"/>
</dbReference>
<evidence type="ECO:0000256" key="5">
    <source>
        <dbReference type="ARBA" id="ARBA00023163"/>
    </source>
</evidence>
<organism evidence="10">
    <name type="scientific">Dissoconium aciculare CBS 342.82</name>
    <dbReference type="NCBI Taxonomy" id="1314786"/>
    <lineage>
        <taxon>Eukaryota</taxon>
        <taxon>Fungi</taxon>
        <taxon>Dikarya</taxon>
        <taxon>Ascomycota</taxon>
        <taxon>Pezizomycotina</taxon>
        <taxon>Dothideomycetes</taxon>
        <taxon>Dothideomycetidae</taxon>
        <taxon>Mycosphaerellales</taxon>
        <taxon>Dissoconiaceae</taxon>
        <taxon>Dissoconium</taxon>
    </lineage>
</organism>
<keyword evidence="6" id="KW-0539">Nucleus</keyword>